<comment type="cofactor">
    <cofactor evidence="2 8">
        <name>NAD(+)</name>
        <dbReference type="ChEBI" id="CHEBI:57540"/>
    </cofactor>
</comment>
<evidence type="ECO:0000256" key="1">
    <source>
        <dbReference type="ARBA" id="ARBA00000083"/>
    </source>
</evidence>
<dbReference type="PRINTS" id="PR01713">
    <property type="entry name" value="NUCEPIMERASE"/>
</dbReference>
<evidence type="ECO:0000256" key="6">
    <source>
        <dbReference type="ARBA" id="ARBA00023027"/>
    </source>
</evidence>
<dbReference type="RefSeq" id="WP_377908046.1">
    <property type="nucleotide sequence ID" value="NZ_JBHSGK010000003.1"/>
</dbReference>
<dbReference type="EMBL" id="JBHSGK010000003">
    <property type="protein sequence ID" value="MFC4735423.1"/>
    <property type="molecule type" value="Genomic_DNA"/>
</dbReference>
<feature type="domain" description="NAD(P)-binding" evidence="9">
    <location>
        <begin position="4"/>
        <end position="323"/>
    </location>
</feature>
<dbReference type="InterPro" id="IPR016040">
    <property type="entry name" value="NAD(P)-bd_dom"/>
</dbReference>
<accession>A0ABV9NQ58</accession>
<evidence type="ECO:0000256" key="8">
    <source>
        <dbReference type="RuleBase" id="RU366046"/>
    </source>
</evidence>
<comment type="similarity">
    <text evidence="3 8">Belongs to the NAD(P)-dependent epimerase/dehydratase family.</text>
</comment>
<comment type="pathway">
    <text evidence="8">Carbohydrate metabolism; galactose metabolism.</text>
</comment>
<dbReference type="EC" id="5.1.3.2" evidence="4 8"/>
<comment type="catalytic activity">
    <reaction evidence="1 8">
        <text>UDP-alpha-D-glucose = UDP-alpha-D-galactose</text>
        <dbReference type="Rhea" id="RHEA:22168"/>
        <dbReference type="ChEBI" id="CHEBI:58885"/>
        <dbReference type="ChEBI" id="CHEBI:66914"/>
        <dbReference type="EC" id="5.1.3.2"/>
    </reaction>
</comment>
<comment type="caution">
    <text evidence="10">The sequence shown here is derived from an EMBL/GenBank/DDBJ whole genome shotgun (WGS) entry which is preliminary data.</text>
</comment>
<protein>
    <recommendedName>
        <fullName evidence="5 8">UDP-glucose 4-epimerase</fullName>
        <ecNumber evidence="4 8">5.1.3.2</ecNumber>
    </recommendedName>
</protein>
<dbReference type="Proteomes" id="UP001595896">
    <property type="component" value="Unassembled WGS sequence"/>
</dbReference>
<dbReference type="Pfam" id="PF16363">
    <property type="entry name" value="GDP_Man_Dehyd"/>
    <property type="match status" value="1"/>
</dbReference>
<keyword evidence="6 8" id="KW-0520">NAD</keyword>
<dbReference type="SUPFAM" id="SSF51735">
    <property type="entry name" value="NAD(P)-binding Rossmann-fold domains"/>
    <property type="match status" value="1"/>
</dbReference>
<comment type="subunit">
    <text evidence="8">Homodimer.</text>
</comment>
<dbReference type="GO" id="GO:0003978">
    <property type="term" value="F:UDP-glucose 4-epimerase activity"/>
    <property type="evidence" value="ECO:0007669"/>
    <property type="project" value="UniProtKB-EC"/>
</dbReference>
<evidence type="ECO:0000313" key="10">
    <source>
        <dbReference type="EMBL" id="MFC4735423.1"/>
    </source>
</evidence>
<dbReference type="Gene3D" id="3.40.50.720">
    <property type="entry name" value="NAD(P)-binding Rossmann-like Domain"/>
    <property type="match status" value="1"/>
</dbReference>
<evidence type="ECO:0000256" key="7">
    <source>
        <dbReference type="ARBA" id="ARBA00023235"/>
    </source>
</evidence>
<dbReference type="PANTHER" id="PTHR43725:SF47">
    <property type="entry name" value="UDP-GLUCOSE 4-EPIMERASE"/>
    <property type="match status" value="1"/>
</dbReference>
<evidence type="ECO:0000256" key="3">
    <source>
        <dbReference type="ARBA" id="ARBA00007637"/>
    </source>
</evidence>
<dbReference type="NCBIfam" id="NF007956">
    <property type="entry name" value="PRK10675.1"/>
    <property type="match status" value="1"/>
</dbReference>
<keyword evidence="11" id="KW-1185">Reference proteome</keyword>
<evidence type="ECO:0000256" key="4">
    <source>
        <dbReference type="ARBA" id="ARBA00013189"/>
    </source>
</evidence>
<reference evidence="11" key="1">
    <citation type="journal article" date="2019" name="Int. J. Syst. Evol. Microbiol.">
        <title>The Global Catalogue of Microorganisms (GCM) 10K type strain sequencing project: providing services to taxonomists for standard genome sequencing and annotation.</title>
        <authorList>
            <consortium name="The Broad Institute Genomics Platform"/>
            <consortium name="The Broad Institute Genome Sequencing Center for Infectious Disease"/>
            <person name="Wu L."/>
            <person name="Ma J."/>
        </authorList>
    </citation>
    <scope>NUCLEOTIDE SEQUENCE [LARGE SCALE GENOMIC DNA]</scope>
    <source>
        <strain evidence="11">JCM 12165</strain>
    </source>
</reference>
<evidence type="ECO:0000256" key="5">
    <source>
        <dbReference type="ARBA" id="ARBA00018569"/>
    </source>
</evidence>
<sequence>MKVLITGGAGYIGSHTAVELIEAGCRIVIADNFSNSSLVAVKRIRSITETEVPCYFADLRREETVTRIFRNERPDAVIHFAGLKAVGESNEHPVAYYDHNLGSMIQILKAMRTYNCRNLVYSSSATVYGGEAEMPVMEDAALQTTNPYGRTKKMIEEMLMDTSGAYPEMCITALRYFNPIGAHRSGLIGEDPLGIPNNIAPFITQVAAGRRGYLQIFGNDYETADGTGIRDYVHVTDLAKGHIAAINKGAGRNGYHVYNLGTGYGTSVLELVHMFRLVSGKRIPYVITPRRPGDAAVSFADTSKAERELGWKAELSLEDMCRDSWNWQQKNPAGYRSEMIMEVETL</sequence>
<keyword evidence="7 8" id="KW-0413">Isomerase</keyword>
<evidence type="ECO:0000313" key="11">
    <source>
        <dbReference type="Proteomes" id="UP001595896"/>
    </source>
</evidence>
<dbReference type="PANTHER" id="PTHR43725">
    <property type="entry name" value="UDP-GLUCOSE 4-EPIMERASE"/>
    <property type="match status" value="1"/>
</dbReference>
<evidence type="ECO:0000259" key="9">
    <source>
        <dbReference type="Pfam" id="PF16363"/>
    </source>
</evidence>
<organism evidence="10 11">
    <name type="scientific">Bacillus daqingensis</name>
    <dbReference type="NCBI Taxonomy" id="872396"/>
    <lineage>
        <taxon>Bacteria</taxon>
        <taxon>Bacillati</taxon>
        <taxon>Bacillota</taxon>
        <taxon>Bacilli</taxon>
        <taxon>Bacillales</taxon>
        <taxon>Bacillaceae</taxon>
        <taxon>Bacillus</taxon>
    </lineage>
</organism>
<name>A0ABV9NQ58_9BACI</name>
<dbReference type="InterPro" id="IPR036291">
    <property type="entry name" value="NAD(P)-bd_dom_sf"/>
</dbReference>
<dbReference type="NCBIfam" id="TIGR01179">
    <property type="entry name" value="galE"/>
    <property type="match status" value="1"/>
</dbReference>
<evidence type="ECO:0000256" key="2">
    <source>
        <dbReference type="ARBA" id="ARBA00001911"/>
    </source>
</evidence>
<gene>
    <name evidence="10" type="primary">galE</name>
    <name evidence="10" type="ORF">ACFO4L_02385</name>
</gene>
<dbReference type="CDD" id="cd05247">
    <property type="entry name" value="UDP_G4E_1_SDR_e"/>
    <property type="match status" value="1"/>
</dbReference>
<proteinExistence type="inferred from homology"/>
<dbReference type="Gene3D" id="3.90.25.10">
    <property type="entry name" value="UDP-galactose 4-epimerase, domain 1"/>
    <property type="match status" value="1"/>
</dbReference>
<dbReference type="InterPro" id="IPR005886">
    <property type="entry name" value="UDP_G4E"/>
</dbReference>
<keyword evidence="8" id="KW-0119">Carbohydrate metabolism</keyword>